<organism evidence="1 2">
    <name type="scientific">Cellvibrio zantedeschiae</name>
    <dbReference type="NCBI Taxonomy" id="1237077"/>
    <lineage>
        <taxon>Bacteria</taxon>
        <taxon>Pseudomonadati</taxon>
        <taxon>Pseudomonadota</taxon>
        <taxon>Gammaproteobacteria</taxon>
        <taxon>Cellvibrionales</taxon>
        <taxon>Cellvibrionaceae</taxon>
        <taxon>Cellvibrio</taxon>
    </lineage>
</organism>
<name>A0ABQ3AZ13_9GAMM</name>
<protein>
    <submittedName>
        <fullName evidence="1">Uncharacterized protein</fullName>
    </submittedName>
</protein>
<dbReference type="Proteomes" id="UP000619761">
    <property type="component" value="Unassembled WGS sequence"/>
</dbReference>
<keyword evidence="2" id="KW-1185">Reference proteome</keyword>
<dbReference type="EMBL" id="BMYZ01000001">
    <property type="protein sequence ID" value="GGY71168.1"/>
    <property type="molecule type" value="Genomic_DNA"/>
</dbReference>
<proteinExistence type="predicted"/>
<comment type="caution">
    <text evidence="1">The sequence shown here is derived from an EMBL/GenBank/DDBJ whole genome shotgun (WGS) entry which is preliminary data.</text>
</comment>
<reference evidence="2" key="1">
    <citation type="journal article" date="2019" name="Int. J. Syst. Evol. Microbiol.">
        <title>The Global Catalogue of Microorganisms (GCM) 10K type strain sequencing project: providing services to taxonomists for standard genome sequencing and annotation.</title>
        <authorList>
            <consortium name="The Broad Institute Genomics Platform"/>
            <consortium name="The Broad Institute Genome Sequencing Center for Infectious Disease"/>
            <person name="Wu L."/>
            <person name="Ma J."/>
        </authorList>
    </citation>
    <scope>NUCLEOTIDE SEQUENCE [LARGE SCALE GENOMIC DNA]</scope>
    <source>
        <strain evidence="2">KCTC 32239</strain>
    </source>
</reference>
<accession>A0ABQ3AZ13</accession>
<evidence type="ECO:0000313" key="1">
    <source>
        <dbReference type="EMBL" id="GGY71168.1"/>
    </source>
</evidence>
<sequence length="68" mass="7554">MLTATNKIDIKRITTKAIPPSANCSVILSSAAVAEAEKAEVVEIKRRDARNFNIVNLQLFEERQNQAI</sequence>
<gene>
    <name evidence="1" type="ORF">GCM10011613_14700</name>
</gene>
<evidence type="ECO:0000313" key="2">
    <source>
        <dbReference type="Proteomes" id="UP000619761"/>
    </source>
</evidence>